<comment type="caution">
    <text evidence="2">The sequence shown here is derived from an EMBL/GenBank/DDBJ whole genome shotgun (WGS) entry which is preliminary data.</text>
</comment>
<name>W9V0J5_9GAMM</name>
<keyword evidence="1" id="KW-0472">Membrane</keyword>
<feature type="transmembrane region" description="Helical" evidence="1">
    <location>
        <begin position="114"/>
        <end position="134"/>
    </location>
</feature>
<evidence type="ECO:0000256" key="1">
    <source>
        <dbReference type="SAM" id="Phobius"/>
    </source>
</evidence>
<protein>
    <submittedName>
        <fullName evidence="2">Inner membrane protein yjgN</fullName>
    </submittedName>
</protein>
<evidence type="ECO:0000313" key="2">
    <source>
        <dbReference type="EMBL" id="EXJ09667.1"/>
    </source>
</evidence>
<accession>W9V0J5</accession>
<reference evidence="2 3" key="2">
    <citation type="journal article" date="2015" name="Syst. Appl. Microbiol.">
        <title>Nitrincola nitratireducens sp. nov. isolated from a haloalkaline crater lake.</title>
        <authorList>
            <person name="Singh A."/>
            <person name="Vaidya B."/>
            <person name="Tanuku N.R."/>
            <person name="Pinnaka A.K."/>
        </authorList>
    </citation>
    <scope>NUCLEOTIDE SEQUENCE [LARGE SCALE GENOMIC DNA]</scope>
    <source>
        <strain evidence="2 3">AK23</strain>
    </source>
</reference>
<feature type="transmembrane region" description="Helical" evidence="1">
    <location>
        <begin position="44"/>
        <end position="65"/>
    </location>
</feature>
<evidence type="ECO:0000313" key="3">
    <source>
        <dbReference type="Proteomes" id="UP000019464"/>
    </source>
</evidence>
<dbReference type="PATRIC" id="fig|1229521.3.peg.3370"/>
<dbReference type="OrthoDB" id="9765721at2"/>
<dbReference type="AlphaFoldDB" id="W9V0J5"/>
<sequence>MSNDASAACNESSINQNPAMPYVAAKDVNKIHLNFQFRGKGGEYFRIWIVNILLTILTLGIYSAWAKVRNHRYFYGNTHLNDHSFEYLASPITILKGRLVAVALLIIYILADQFFPLLSIALYIALIVSMPWLICRSMAFRLIIHAIVTSVSASMEVIRRRSKPLLFGRCLAF</sequence>
<proteinExistence type="predicted"/>
<keyword evidence="1" id="KW-0812">Transmembrane</keyword>
<dbReference type="EMBL" id="AONB01000021">
    <property type="protein sequence ID" value="EXJ09667.1"/>
    <property type="molecule type" value="Genomic_DNA"/>
</dbReference>
<organism evidence="2 3">
    <name type="scientific">Nitrincola nitratireducens</name>
    <dbReference type="NCBI Taxonomy" id="1229521"/>
    <lineage>
        <taxon>Bacteria</taxon>
        <taxon>Pseudomonadati</taxon>
        <taxon>Pseudomonadota</taxon>
        <taxon>Gammaproteobacteria</taxon>
        <taxon>Oceanospirillales</taxon>
        <taxon>Oceanospirillaceae</taxon>
        <taxon>Nitrincola</taxon>
    </lineage>
</organism>
<reference evidence="3" key="1">
    <citation type="submission" date="2012-11" db="EMBL/GenBank/DDBJ databases">
        <authorList>
            <person name="Singh A."/>
            <person name="Pinnaka A.K."/>
            <person name="Vaidya B."/>
        </authorList>
    </citation>
    <scope>NUCLEOTIDE SEQUENCE [LARGE SCALE GENOMIC DNA]</scope>
    <source>
        <strain evidence="3">AK23</strain>
    </source>
</reference>
<dbReference type="InterPro" id="IPR010295">
    <property type="entry name" value="DUF898"/>
</dbReference>
<dbReference type="Pfam" id="PF05987">
    <property type="entry name" value="DUF898"/>
    <property type="match status" value="1"/>
</dbReference>
<dbReference type="STRING" id="1229521.D791_03339"/>
<gene>
    <name evidence="2" type="primary">yjgN</name>
    <name evidence="2" type="ORF">D791_03339</name>
</gene>
<dbReference type="Proteomes" id="UP000019464">
    <property type="component" value="Unassembled WGS sequence"/>
</dbReference>
<keyword evidence="3" id="KW-1185">Reference proteome</keyword>
<feature type="transmembrane region" description="Helical" evidence="1">
    <location>
        <begin position="85"/>
        <end position="107"/>
    </location>
</feature>
<keyword evidence="1" id="KW-1133">Transmembrane helix</keyword>